<dbReference type="HOGENOM" id="CLU_120443_1_0_6"/>
<evidence type="ECO:0000259" key="1">
    <source>
        <dbReference type="Pfam" id="PF07791"/>
    </source>
</evidence>
<protein>
    <recommendedName>
        <fullName evidence="1">Immunity MXAN-0049 protein domain-containing protein</fullName>
    </recommendedName>
</protein>
<proteinExistence type="predicted"/>
<dbReference type="STRING" id="349521.HCH_04287"/>
<dbReference type="EMBL" id="CP000155">
    <property type="protein sequence ID" value="ABC30994.1"/>
    <property type="molecule type" value="Genomic_DNA"/>
</dbReference>
<evidence type="ECO:0000313" key="3">
    <source>
        <dbReference type="Proteomes" id="UP000000238"/>
    </source>
</evidence>
<dbReference type="Proteomes" id="UP000000238">
    <property type="component" value="Chromosome"/>
</dbReference>
<dbReference type="OrthoDB" id="5516602at2"/>
<organism evidence="2 3">
    <name type="scientific">Hahella chejuensis (strain KCTC 2396)</name>
    <dbReference type="NCBI Taxonomy" id="349521"/>
    <lineage>
        <taxon>Bacteria</taxon>
        <taxon>Pseudomonadati</taxon>
        <taxon>Pseudomonadota</taxon>
        <taxon>Gammaproteobacteria</taxon>
        <taxon>Oceanospirillales</taxon>
        <taxon>Hahellaceae</taxon>
        <taxon>Hahella</taxon>
    </lineage>
</organism>
<sequence length="193" mass="21748">MKYFLFSTLGDTSNDDYCFTSDTPEGGIDSWDLIAGYRISDEYPDGIEEVTLKLEDQFPGLVLASYVGNPNQMLAFSKKAADLIISIAQSEIEVIPFTLLTPKGKVYSNDYVFINPVGAIDCINWKETDCARRKNGDVSSFDKLVLDKKKIDNPPHLFRLKHLTNAYIFSEVLTKSLLDENHTNLIFSEIEMA</sequence>
<accession>Q2SED0</accession>
<dbReference type="AlphaFoldDB" id="Q2SED0"/>
<dbReference type="RefSeq" id="WP_011398061.1">
    <property type="nucleotide sequence ID" value="NC_007645.1"/>
</dbReference>
<dbReference type="InterPro" id="IPR012433">
    <property type="entry name" value="Imm11"/>
</dbReference>
<evidence type="ECO:0000313" key="2">
    <source>
        <dbReference type="EMBL" id="ABC30994.1"/>
    </source>
</evidence>
<reference evidence="2 3" key="1">
    <citation type="journal article" date="2005" name="Nucleic Acids Res.">
        <title>Genomic blueprint of Hahella chejuensis, a marine microbe producing an algicidal agent.</title>
        <authorList>
            <person name="Jeong H."/>
            <person name="Yim J.H."/>
            <person name="Lee C."/>
            <person name="Choi S.-H."/>
            <person name="Park Y.K."/>
            <person name="Yoon S.H."/>
            <person name="Hur C.-G."/>
            <person name="Kang H.-Y."/>
            <person name="Kim D."/>
            <person name="Lee H.H."/>
            <person name="Park K.H."/>
            <person name="Park S.-H."/>
            <person name="Park H.-S."/>
            <person name="Lee H.K."/>
            <person name="Oh T.K."/>
            <person name="Kim J.F."/>
        </authorList>
    </citation>
    <scope>NUCLEOTIDE SEQUENCE [LARGE SCALE GENOMIC DNA]</scope>
    <source>
        <strain evidence="2 3">KCTC 2396</strain>
    </source>
</reference>
<name>Q2SED0_HAHCH</name>
<gene>
    <name evidence="2" type="ordered locus">HCH_04287</name>
</gene>
<dbReference type="KEGG" id="hch:HCH_04287"/>
<feature type="domain" description="Immunity MXAN-0049 protein" evidence="1">
    <location>
        <begin position="76"/>
        <end position="190"/>
    </location>
</feature>
<dbReference type="Pfam" id="PF07791">
    <property type="entry name" value="Imm11"/>
    <property type="match status" value="1"/>
</dbReference>
<keyword evidence="3" id="KW-1185">Reference proteome</keyword>